<dbReference type="InterPro" id="IPR001123">
    <property type="entry name" value="LeuE-type"/>
</dbReference>
<evidence type="ECO:0000256" key="6">
    <source>
        <dbReference type="SAM" id="Phobius"/>
    </source>
</evidence>
<dbReference type="GO" id="GO:0033228">
    <property type="term" value="P:cysteine export across plasma membrane"/>
    <property type="evidence" value="ECO:0007669"/>
    <property type="project" value="TreeGrafter"/>
</dbReference>
<keyword evidence="2" id="KW-1003">Cell membrane</keyword>
<dbReference type="GO" id="GO:0015171">
    <property type="term" value="F:amino acid transmembrane transporter activity"/>
    <property type="evidence" value="ECO:0007669"/>
    <property type="project" value="TreeGrafter"/>
</dbReference>
<dbReference type="AlphaFoldDB" id="A0A6B2JGR1"/>
<dbReference type="PANTHER" id="PTHR30086">
    <property type="entry name" value="ARGININE EXPORTER PROTEIN ARGO"/>
    <property type="match status" value="1"/>
</dbReference>
<protein>
    <submittedName>
        <fullName evidence="7">LysE family translocator</fullName>
    </submittedName>
</protein>
<accession>A0A6B2JGR1</accession>
<feature type="transmembrane region" description="Helical" evidence="6">
    <location>
        <begin position="44"/>
        <end position="65"/>
    </location>
</feature>
<dbReference type="RefSeq" id="WP_163890595.1">
    <property type="nucleotide sequence ID" value="NZ_JAAFYS010000001.1"/>
</dbReference>
<keyword evidence="8" id="KW-1185">Reference proteome</keyword>
<evidence type="ECO:0000313" key="7">
    <source>
        <dbReference type="EMBL" id="NDV00353.1"/>
    </source>
</evidence>
<sequence length="198" mass="21084">MMADSTIPLLLFALAGTCSPGPNNLMLMASGANYGFRRTLPHMLGVGLGFSLMIFGVGIGLSLVFERWPWVQTVLTAASLCYLLWLAWKIASAVPPADGPRAEGRPLTFLQAAGFQWVNPKAWAMATTATTVFAAGHGLRDVLVVSGAFLLVSIVSTTSWSALGVGAAQVLTDRRRLRAFNIAMAVLLLATLVPLIWP</sequence>
<keyword evidence="4 6" id="KW-1133">Transmembrane helix</keyword>
<organism evidence="7 8">
    <name type="scientific">Pseudoroseicyclus tamaricis</name>
    <dbReference type="NCBI Taxonomy" id="2705421"/>
    <lineage>
        <taxon>Bacteria</taxon>
        <taxon>Pseudomonadati</taxon>
        <taxon>Pseudomonadota</taxon>
        <taxon>Alphaproteobacteria</taxon>
        <taxon>Rhodobacterales</taxon>
        <taxon>Paracoccaceae</taxon>
        <taxon>Pseudoroseicyclus</taxon>
    </lineage>
</organism>
<keyword evidence="3 6" id="KW-0812">Transmembrane</keyword>
<dbReference type="Proteomes" id="UP000474757">
    <property type="component" value="Unassembled WGS sequence"/>
</dbReference>
<feature type="transmembrane region" description="Helical" evidence="6">
    <location>
        <begin position="142"/>
        <end position="167"/>
    </location>
</feature>
<dbReference type="PANTHER" id="PTHR30086:SF20">
    <property type="entry name" value="ARGININE EXPORTER PROTEIN ARGO-RELATED"/>
    <property type="match status" value="1"/>
</dbReference>
<dbReference type="GO" id="GO:0005886">
    <property type="term" value="C:plasma membrane"/>
    <property type="evidence" value="ECO:0007669"/>
    <property type="project" value="UniProtKB-SubCell"/>
</dbReference>
<comment type="subcellular location">
    <subcellularLocation>
        <location evidence="1">Cell membrane</location>
        <topology evidence="1">Multi-pass membrane protein</topology>
    </subcellularLocation>
</comment>
<keyword evidence="5 6" id="KW-0472">Membrane</keyword>
<reference evidence="7 8" key="1">
    <citation type="submission" date="2020-02" db="EMBL/GenBank/DDBJ databases">
        <title>Pseudoroseicyclus tamarix, sp. nov., isolated from offshore sediment of a Tamarix chinensis forest.</title>
        <authorList>
            <person name="Gai Y."/>
        </authorList>
    </citation>
    <scope>NUCLEOTIDE SEQUENCE [LARGE SCALE GENOMIC DNA]</scope>
    <source>
        <strain evidence="7 8">CLL3-39</strain>
    </source>
</reference>
<name>A0A6B2JGR1_9RHOB</name>
<evidence type="ECO:0000256" key="4">
    <source>
        <dbReference type="ARBA" id="ARBA00022989"/>
    </source>
</evidence>
<gene>
    <name evidence="7" type="ORF">GZA08_05130</name>
</gene>
<evidence type="ECO:0000256" key="2">
    <source>
        <dbReference type="ARBA" id="ARBA00022475"/>
    </source>
</evidence>
<evidence type="ECO:0000256" key="5">
    <source>
        <dbReference type="ARBA" id="ARBA00023136"/>
    </source>
</evidence>
<proteinExistence type="predicted"/>
<evidence type="ECO:0000256" key="1">
    <source>
        <dbReference type="ARBA" id="ARBA00004651"/>
    </source>
</evidence>
<dbReference type="EMBL" id="JAAGAB010000001">
    <property type="protein sequence ID" value="NDV00353.1"/>
    <property type="molecule type" value="Genomic_DNA"/>
</dbReference>
<comment type="caution">
    <text evidence="7">The sequence shown here is derived from an EMBL/GenBank/DDBJ whole genome shotgun (WGS) entry which is preliminary data.</text>
</comment>
<feature type="transmembrane region" description="Helical" evidence="6">
    <location>
        <begin position="70"/>
        <end position="88"/>
    </location>
</feature>
<evidence type="ECO:0000256" key="3">
    <source>
        <dbReference type="ARBA" id="ARBA00022692"/>
    </source>
</evidence>
<evidence type="ECO:0000313" key="8">
    <source>
        <dbReference type="Proteomes" id="UP000474757"/>
    </source>
</evidence>
<dbReference type="Pfam" id="PF01810">
    <property type="entry name" value="LysE"/>
    <property type="match status" value="1"/>
</dbReference>
<feature type="transmembrane region" description="Helical" evidence="6">
    <location>
        <begin position="179"/>
        <end position="197"/>
    </location>
</feature>